<feature type="chain" id="PRO_5016288578" evidence="1">
    <location>
        <begin position="21"/>
        <end position="458"/>
    </location>
</feature>
<evidence type="ECO:0000256" key="1">
    <source>
        <dbReference type="SAM" id="SignalP"/>
    </source>
</evidence>
<dbReference type="Gene3D" id="1.20.1280.140">
    <property type="match status" value="1"/>
</dbReference>
<dbReference type="PANTHER" id="PTHR38123:SF1">
    <property type="entry name" value="HYDROPHOBIC SURFACE BINDING PROTEIN"/>
    <property type="match status" value="1"/>
</dbReference>
<proteinExistence type="predicted"/>
<accession>A0A316VH18</accession>
<dbReference type="Pfam" id="PF12296">
    <property type="entry name" value="HsbA"/>
    <property type="match status" value="1"/>
</dbReference>
<keyword evidence="3" id="KW-1185">Reference proteome</keyword>
<dbReference type="GeneID" id="37023347"/>
<dbReference type="EMBL" id="KZ819602">
    <property type="protein sequence ID" value="PWN36947.1"/>
    <property type="molecule type" value="Genomic_DNA"/>
</dbReference>
<reference evidence="2 3" key="1">
    <citation type="journal article" date="2018" name="Mol. Biol. Evol.">
        <title>Broad Genomic Sampling Reveals a Smut Pathogenic Ancestry of the Fungal Clade Ustilaginomycotina.</title>
        <authorList>
            <person name="Kijpornyongpan T."/>
            <person name="Mondo S.J."/>
            <person name="Barry K."/>
            <person name="Sandor L."/>
            <person name="Lee J."/>
            <person name="Lipzen A."/>
            <person name="Pangilinan J."/>
            <person name="LaButti K."/>
            <person name="Hainaut M."/>
            <person name="Henrissat B."/>
            <person name="Grigoriev I.V."/>
            <person name="Spatafora J.W."/>
            <person name="Aime M.C."/>
        </authorList>
    </citation>
    <scope>NUCLEOTIDE SEQUENCE [LARGE SCALE GENOMIC DNA]</scope>
    <source>
        <strain evidence="2 3">MCA 3882</strain>
    </source>
</reference>
<gene>
    <name evidence="2" type="ORF">FA14DRAFT_187092</name>
</gene>
<evidence type="ECO:0000313" key="2">
    <source>
        <dbReference type="EMBL" id="PWN36947.1"/>
    </source>
</evidence>
<organism evidence="2 3">
    <name type="scientific">Meira miltonrushii</name>
    <dbReference type="NCBI Taxonomy" id="1280837"/>
    <lineage>
        <taxon>Eukaryota</taxon>
        <taxon>Fungi</taxon>
        <taxon>Dikarya</taxon>
        <taxon>Basidiomycota</taxon>
        <taxon>Ustilaginomycotina</taxon>
        <taxon>Exobasidiomycetes</taxon>
        <taxon>Exobasidiales</taxon>
        <taxon>Brachybasidiaceae</taxon>
        <taxon>Meira</taxon>
    </lineage>
</organism>
<protein>
    <submittedName>
        <fullName evidence="2">Uncharacterized protein</fullName>
    </submittedName>
</protein>
<dbReference type="RefSeq" id="XP_025357249.1">
    <property type="nucleotide sequence ID" value="XM_025501566.1"/>
</dbReference>
<dbReference type="Proteomes" id="UP000245771">
    <property type="component" value="Unassembled WGS sequence"/>
</dbReference>
<dbReference type="PANTHER" id="PTHR38123">
    <property type="entry name" value="CELL WALL SERINE-THREONINE-RICH GALACTOMANNOPROTEIN MP1 (AFU_ORTHOLOGUE AFUA_4G03240)"/>
    <property type="match status" value="1"/>
</dbReference>
<dbReference type="GO" id="GO:0005576">
    <property type="term" value="C:extracellular region"/>
    <property type="evidence" value="ECO:0007669"/>
    <property type="project" value="TreeGrafter"/>
</dbReference>
<sequence>MRFALAYITILLFVATAVFAQFDNLIEGVSDISQAVLELREAVNSKPLTYFSALGINSKAKALISEIQDSEEVVSEIKTNFTIEETQTLIKSLYVVERRVNYTVIDLIKIKPQLEQLGVLGIARADVADISTETQDLIKIMFPLVPQEMRSQAARLARRVNHSLIVLCNVFGVKFQSAKYPFTTNVMSTFESNIIAIQGVFQDSKTIILNYRDGHAPTVTSDEVTSIIQAMSGTINPFKAICEAIVFNAIMKLKTDITTLKANDALATDLEAMAKAISIWSTAFTNIIDRKDIKRSEVATVELENASTDACKAYAGWDDLNSNLQNIQSQSATFASTPTNSAITAQSAAQIVSNANALARVFDAANSTLQGYSGTITANEFDLIASSFVYFSKQRFNCYTQVKQRAGVKVGTALNGLYASVKAFASGSKAQASAVRIQHQTDKWQTDAQCGCKAFGKC</sequence>
<keyword evidence="1" id="KW-0732">Signal</keyword>
<dbReference type="InterPro" id="IPR021054">
    <property type="entry name" value="Cell_wall_mannoprotein_1"/>
</dbReference>
<feature type="signal peptide" evidence="1">
    <location>
        <begin position="1"/>
        <end position="20"/>
    </location>
</feature>
<dbReference type="InParanoid" id="A0A316VH18"/>
<evidence type="ECO:0000313" key="3">
    <source>
        <dbReference type="Proteomes" id="UP000245771"/>
    </source>
</evidence>
<dbReference type="OrthoDB" id="3485059at2759"/>
<dbReference type="AlphaFoldDB" id="A0A316VH18"/>
<name>A0A316VH18_9BASI</name>